<evidence type="ECO:0000256" key="1">
    <source>
        <dbReference type="ARBA" id="ARBA00007447"/>
    </source>
</evidence>
<proteinExistence type="inferred from homology"/>
<keyword evidence="4" id="KW-0732">Signal</keyword>
<accession>A0AAV5E4Q4</accession>
<dbReference type="GO" id="GO:0005576">
    <property type="term" value="C:extracellular region"/>
    <property type="evidence" value="ECO:0007669"/>
    <property type="project" value="TreeGrafter"/>
</dbReference>
<dbReference type="Proteomes" id="UP001054889">
    <property type="component" value="Unassembled WGS sequence"/>
</dbReference>
<keyword evidence="7" id="KW-1185">Reference proteome</keyword>
<organism evidence="6 7">
    <name type="scientific">Eleusine coracana subsp. coracana</name>
    <dbReference type="NCBI Taxonomy" id="191504"/>
    <lineage>
        <taxon>Eukaryota</taxon>
        <taxon>Viridiplantae</taxon>
        <taxon>Streptophyta</taxon>
        <taxon>Embryophyta</taxon>
        <taxon>Tracheophyta</taxon>
        <taxon>Spermatophyta</taxon>
        <taxon>Magnoliopsida</taxon>
        <taxon>Liliopsida</taxon>
        <taxon>Poales</taxon>
        <taxon>Poaceae</taxon>
        <taxon>PACMAD clade</taxon>
        <taxon>Chloridoideae</taxon>
        <taxon>Cynodonteae</taxon>
        <taxon>Eleusininae</taxon>
        <taxon>Eleusine</taxon>
    </lineage>
</organism>
<dbReference type="PROSITE" id="PS51767">
    <property type="entry name" value="PEPTIDASE_A1"/>
    <property type="match status" value="1"/>
</dbReference>
<dbReference type="EMBL" id="BQKI01000073">
    <property type="protein sequence ID" value="GJN17419.1"/>
    <property type="molecule type" value="Genomic_DNA"/>
</dbReference>
<dbReference type="InterPro" id="IPR032861">
    <property type="entry name" value="TAXi_N"/>
</dbReference>
<dbReference type="GO" id="GO:0008233">
    <property type="term" value="F:peptidase activity"/>
    <property type="evidence" value="ECO:0007669"/>
    <property type="project" value="UniProtKB-KW"/>
</dbReference>
<evidence type="ECO:0000313" key="6">
    <source>
        <dbReference type="EMBL" id="GJN17419.1"/>
    </source>
</evidence>
<feature type="domain" description="Peptidase A1" evidence="5">
    <location>
        <begin position="122"/>
        <end position="451"/>
    </location>
</feature>
<dbReference type="PANTHER" id="PTHR47967">
    <property type="entry name" value="OS07G0603500 PROTEIN-RELATED"/>
    <property type="match status" value="1"/>
</dbReference>
<dbReference type="AlphaFoldDB" id="A0AAV5E4Q4"/>
<dbReference type="PANTHER" id="PTHR47967:SF96">
    <property type="entry name" value="OS08G0207800 PROTEIN"/>
    <property type="match status" value="1"/>
</dbReference>
<evidence type="ECO:0000313" key="7">
    <source>
        <dbReference type="Proteomes" id="UP001054889"/>
    </source>
</evidence>
<dbReference type="InterPro" id="IPR021109">
    <property type="entry name" value="Peptidase_aspartic_dom_sf"/>
</dbReference>
<keyword evidence="2" id="KW-0645">Protease</keyword>
<dbReference type="InterPro" id="IPR051708">
    <property type="entry name" value="Plant_Aspart_Prot_A1"/>
</dbReference>
<comment type="similarity">
    <text evidence="1">Belongs to the peptidase A1 family.</text>
</comment>
<gene>
    <name evidence="6" type="primary">gb04482</name>
    <name evidence="6" type="ORF">PR202_gb04482</name>
</gene>
<dbReference type="Pfam" id="PF14543">
    <property type="entry name" value="TAXi_N"/>
    <property type="match status" value="1"/>
</dbReference>
<protein>
    <recommendedName>
        <fullName evidence="5">Peptidase A1 domain-containing protein</fullName>
    </recommendedName>
</protein>
<feature type="signal peptide" evidence="4">
    <location>
        <begin position="1"/>
        <end position="20"/>
    </location>
</feature>
<evidence type="ECO:0000256" key="3">
    <source>
        <dbReference type="ARBA" id="ARBA00022801"/>
    </source>
</evidence>
<comment type="caution">
    <text evidence="6">The sequence shown here is derived from an EMBL/GenBank/DDBJ whole genome shotgun (WGS) entry which is preliminary data.</text>
</comment>
<dbReference type="SUPFAM" id="SSF50630">
    <property type="entry name" value="Acid proteases"/>
    <property type="match status" value="1"/>
</dbReference>
<sequence length="451" mass="49927">MSSQVSPMLLIMSIAALALTLLFITSDAVGSAAPSADLAVHELVAATGDSTVDEPGAASPSGEPPFDGGFSLPIIHRNAPTSPLRDLTVTTLDLFRDEIKLASSPVLAEKMLVPYRFRRALYLVPLRIGGPLDRISLRYLMFDTASDLSWTQCAPCISCSRGHYPPYNPYRSSTFRSVSCDDPLCEHGSDVSCDASLISRQCEFERSYTDGSIAKGYLASDIFHFSIEGNDDYHFEPEVVFGCAWNVSSSTFVREYNTGLLALNFGSLSFVAQLRLDKFSYCVPAPPRRGATDQQPRTSYLRFGSEARMSGKRIPFNQYNYKYMLSLKSVTYQHGNRLHQQQPVPIYVGNDSAGTHIQMQVDSGTMGLWLPGPIYYALMKLVEADISLSRVPFLNNPDALCFRGNMADVEEVSVTLGFLGGDMELFGDSLFFEFENSNWIAWELLLTKSQR</sequence>
<evidence type="ECO:0000256" key="2">
    <source>
        <dbReference type="ARBA" id="ARBA00022670"/>
    </source>
</evidence>
<evidence type="ECO:0000256" key="4">
    <source>
        <dbReference type="SAM" id="SignalP"/>
    </source>
</evidence>
<reference evidence="6" key="2">
    <citation type="submission" date="2021-12" db="EMBL/GenBank/DDBJ databases">
        <title>Resequencing data analysis of finger millet.</title>
        <authorList>
            <person name="Hatakeyama M."/>
            <person name="Aluri S."/>
            <person name="Balachadran M.T."/>
            <person name="Sivarajan S.R."/>
            <person name="Poveda L."/>
            <person name="Shimizu-Inatsugi R."/>
            <person name="Schlapbach R."/>
            <person name="Sreeman S.M."/>
            <person name="Shimizu K.K."/>
        </authorList>
    </citation>
    <scope>NUCLEOTIDE SEQUENCE</scope>
</reference>
<keyword evidence="3" id="KW-0378">Hydrolase</keyword>
<dbReference type="Gene3D" id="2.40.70.10">
    <property type="entry name" value="Acid Proteases"/>
    <property type="match status" value="2"/>
</dbReference>
<name>A0AAV5E4Q4_ELECO</name>
<dbReference type="GO" id="GO:0006508">
    <property type="term" value="P:proteolysis"/>
    <property type="evidence" value="ECO:0007669"/>
    <property type="project" value="UniProtKB-KW"/>
</dbReference>
<reference evidence="6" key="1">
    <citation type="journal article" date="2018" name="DNA Res.">
        <title>Multiple hybrid de novo genome assembly of finger millet, an orphan allotetraploid crop.</title>
        <authorList>
            <person name="Hatakeyama M."/>
            <person name="Aluri S."/>
            <person name="Balachadran M.T."/>
            <person name="Sivarajan S.R."/>
            <person name="Patrignani A."/>
            <person name="Gruter S."/>
            <person name="Poveda L."/>
            <person name="Shimizu-Inatsugi R."/>
            <person name="Baeten J."/>
            <person name="Francoijs K.J."/>
            <person name="Nataraja K.N."/>
            <person name="Reddy Y.A.N."/>
            <person name="Phadnis S."/>
            <person name="Ravikumar R.L."/>
            <person name="Schlapbach R."/>
            <person name="Sreeman S.M."/>
            <person name="Shimizu K.K."/>
        </authorList>
    </citation>
    <scope>NUCLEOTIDE SEQUENCE</scope>
</reference>
<feature type="chain" id="PRO_5044011374" description="Peptidase A1 domain-containing protein" evidence="4">
    <location>
        <begin position="21"/>
        <end position="451"/>
    </location>
</feature>
<dbReference type="InterPro" id="IPR033121">
    <property type="entry name" value="PEPTIDASE_A1"/>
</dbReference>
<evidence type="ECO:0000259" key="5">
    <source>
        <dbReference type="PROSITE" id="PS51767"/>
    </source>
</evidence>